<dbReference type="RefSeq" id="WP_183879378.1">
    <property type="nucleotide sequence ID" value="NZ_JACHCD010000002.1"/>
</dbReference>
<evidence type="ECO:0000313" key="3">
    <source>
        <dbReference type="EMBL" id="MBB5635061.1"/>
    </source>
</evidence>
<dbReference type="Gene3D" id="3.40.50.200">
    <property type="entry name" value="Peptidase S8/S53 domain"/>
    <property type="match status" value="1"/>
</dbReference>
<name>A0A7W9DXN4_9SPHI</name>
<feature type="active site" description="Charge relay system" evidence="1">
    <location>
        <position position="48"/>
    </location>
</feature>
<dbReference type="EMBL" id="JACHCE010000001">
    <property type="protein sequence ID" value="MBB5635061.1"/>
    <property type="molecule type" value="Genomic_DNA"/>
</dbReference>
<keyword evidence="1" id="KW-0645">Protease</keyword>
<dbReference type="GO" id="GO:0004252">
    <property type="term" value="F:serine-type endopeptidase activity"/>
    <property type="evidence" value="ECO:0007669"/>
    <property type="project" value="UniProtKB-UniRule"/>
</dbReference>
<dbReference type="InterPro" id="IPR036852">
    <property type="entry name" value="Peptidase_S8/S53_dom_sf"/>
</dbReference>
<evidence type="ECO:0000259" key="2">
    <source>
        <dbReference type="Pfam" id="PF00082"/>
    </source>
</evidence>
<dbReference type="PROSITE" id="PS51892">
    <property type="entry name" value="SUBTILASE"/>
    <property type="match status" value="1"/>
</dbReference>
<reference evidence="3 4" key="1">
    <citation type="submission" date="2020-08" db="EMBL/GenBank/DDBJ databases">
        <title>Genomic Encyclopedia of Type Strains, Phase IV (KMG-V): Genome sequencing to study the core and pangenomes of soil and plant-associated prokaryotes.</title>
        <authorList>
            <person name="Whitman W."/>
        </authorList>
    </citation>
    <scope>NUCLEOTIDE SEQUENCE [LARGE SCALE GENOMIC DNA]</scope>
    <source>
        <strain evidence="3 4">S3M1</strain>
    </source>
</reference>
<feature type="active site" description="Charge relay system" evidence="1">
    <location>
        <position position="8"/>
    </location>
</feature>
<keyword evidence="1" id="KW-0378">Hydrolase</keyword>
<sequence>MIKIGIIDSGINQVYAGELPAVQGIFLEKDKLTNQICSFDNIFDRIGHGSECFRIISSIVTGANYYIVKIFDQEMIADVDILAAAIQTCINQNVNIINISAGVIADKIPELLRIVCDQAYENNIAIISAKHQSGTHCYPAHYRKVISVGTTTLPEGELYNYSYKENIEFYTSAVDLFPDDITWSDSTSFSCAKMTAYAANILKLKGHMKMENLTDELINNVKQ</sequence>
<keyword evidence="1" id="KW-0720">Serine protease</keyword>
<dbReference type="Pfam" id="PF00082">
    <property type="entry name" value="Peptidase_S8"/>
    <property type="match status" value="1"/>
</dbReference>
<accession>A0A7W9DXN4</accession>
<feature type="active site" description="Charge relay system" evidence="1">
    <location>
        <position position="188"/>
    </location>
</feature>
<dbReference type="GO" id="GO:0006508">
    <property type="term" value="P:proteolysis"/>
    <property type="evidence" value="ECO:0007669"/>
    <property type="project" value="UniProtKB-KW"/>
</dbReference>
<dbReference type="InterPro" id="IPR000209">
    <property type="entry name" value="Peptidase_S8/S53_dom"/>
</dbReference>
<organism evidence="3 4">
    <name type="scientific">Pedobacter cryoconitis</name>
    <dbReference type="NCBI Taxonomy" id="188932"/>
    <lineage>
        <taxon>Bacteria</taxon>
        <taxon>Pseudomonadati</taxon>
        <taxon>Bacteroidota</taxon>
        <taxon>Sphingobacteriia</taxon>
        <taxon>Sphingobacteriales</taxon>
        <taxon>Sphingobacteriaceae</taxon>
        <taxon>Pedobacter</taxon>
    </lineage>
</organism>
<dbReference type="Proteomes" id="UP000537204">
    <property type="component" value="Unassembled WGS sequence"/>
</dbReference>
<evidence type="ECO:0000256" key="1">
    <source>
        <dbReference type="PROSITE-ProRule" id="PRU01240"/>
    </source>
</evidence>
<gene>
    <name evidence="3" type="ORF">HDE68_000946</name>
</gene>
<evidence type="ECO:0000313" key="4">
    <source>
        <dbReference type="Proteomes" id="UP000537204"/>
    </source>
</evidence>
<comment type="similarity">
    <text evidence="1">Belongs to the peptidase S8 family.</text>
</comment>
<proteinExistence type="inferred from homology"/>
<comment type="caution">
    <text evidence="3">The sequence shown here is derived from an EMBL/GenBank/DDBJ whole genome shotgun (WGS) entry which is preliminary data.</text>
</comment>
<dbReference type="AlphaFoldDB" id="A0A7W9DXN4"/>
<feature type="domain" description="Peptidase S8/S53" evidence="2">
    <location>
        <begin position="3"/>
        <end position="221"/>
    </location>
</feature>
<protein>
    <recommendedName>
        <fullName evidence="2">Peptidase S8/S53 domain-containing protein</fullName>
    </recommendedName>
</protein>
<dbReference type="SUPFAM" id="SSF52743">
    <property type="entry name" value="Subtilisin-like"/>
    <property type="match status" value="1"/>
</dbReference>